<keyword evidence="6 11" id="KW-1133">Transmembrane helix</keyword>
<dbReference type="InterPro" id="IPR043427">
    <property type="entry name" value="YscJ/FliF"/>
</dbReference>
<feature type="domain" description="Flagellar M-ring C-terminal" evidence="13">
    <location>
        <begin position="255"/>
        <end position="413"/>
    </location>
</feature>
<accession>A0A1M6RR57</accession>
<dbReference type="EMBL" id="FRAF01000012">
    <property type="protein sequence ID" value="SHK34946.1"/>
    <property type="molecule type" value="Genomic_DNA"/>
</dbReference>
<keyword evidence="14" id="KW-0966">Cell projection</keyword>
<dbReference type="Proteomes" id="UP000184016">
    <property type="component" value="Unassembled WGS sequence"/>
</dbReference>
<dbReference type="RefSeq" id="WP_072874126.1">
    <property type="nucleotide sequence ID" value="NZ_FRAF01000012.1"/>
</dbReference>
<sequence length="509" mass="54072">MGETIKSYALRIRSRWSSFTPNQKRNILIAIVAFLVALIAILWIALRPNYVTIMSGLDNQSLGEVQTQLENLKIPSEIEGSSVLVPQNDANTARIQLAMAGLPKSGYIGYSSVSSSFGMTQDQFNLQVLNALQENLSNTIESINGVESAQVYIVMPQQQIFISQPEGTAKASVFLQLGTGVQLSPAQVAGIQQLVADSVKGLSVNNVTVVDQNGITLSSSDSANGALGLSTTTSSEIAIRQQLDQSMTQQLQAGLDQIVGTGNAVVMVHANISFNQVTTKSHILQPAPGQTTGLPTSTQTIRSSSTNGSAAGGPAGQASTNPGLSTYAANGSTGNSTSTSSQSTTNYANSYVNTTKVADPVQINGYSVAVFLNGTSQSIPSSTLNQIKNFVANAVGQAAPGNRNSISVAVMPFNKQQPVQFPQKNNSLLYAGLGLLALIVLGGGFFLYRRNQRSKLKMDEQLVFANDAVEELGNLPLRDEEKMKEQLATLASKKPEEFASLLRSWLMDS</sequence>
<dbReference type="PRINTS" id="PR01009">
    <property type="entry name" value="FLGMRINGFLIF"/>
</dbReference>
<dbReference type="InterPro" id="IPR045851">
    <property type="entry name" value="AMP-bd_C_sf"/>
</dbReference>
<dbReference type="PIRSF" id="PIRSF004862">
    <property type="entry name" value="FliF"/>
    <property type="match status" value="1"/>
</dbReference>
<dbReference type="GO" id="GO:0071973">
    <property type="term" value="P:bacterial-type flagellum-dependent cell motility"/>
    <property type="evidence" value="ECO:0007669"/>
    <property type="project" value="InterPro"/>
</dbReference>
<evidence type="ECO:0000313" key="15">
    <source>
        <dbReference type="Proteomes" id="UP000184016"/>
    </source>
</evidence>
<dbReference type="Pfam" id="PF08345">
    <property type="entry name" value="YscJ_FliF_C"/>
    <property type="match status" value="1"/>
</dbReference>
<evidence type="ECO:0000256" key="6">
    <source>
        <dbReference type="ARBA" id="ARBA00022989"/>
    </source>
</evidence>
<gene>
    <name evidence="14" type="ORF">SAMN05443507_11278</name>
</gene>
<evidence type="ECO:0000259" key="12">
    <source>
        <dbReference type="Pfam" id="PF01514"/>
    </source>
</evidence>
<evidence type="ECO:0000259" key="13">
    <source>
        <dbReference type="Pfam" id="PF08345"/>
    </source>
</evidence>
<keyword evidence="7 11" id="KW-0472">Membrane</keyword>
<dbReference type="GO" id="GO:0009431">
    <property type="term" value="C:bacterial-type flagellum basal body, MS ring"/>
    <property type="evidence" value="ECO:0007669"/>
    <property type="project" value="InterPro"/>
</dbReference>
<keyword evidence="14" id="KW-0282">Flagellum</keyword>
<feature type="domain" description="Flagellar M-ring N-terminal" evidence="12">
    <location>
        <begin position="47"/>
        <end position="218"/>
    </location>
</feature>
<organism evidence="14 15">
    <name type="scientific">Alicyclobacillus tolerans</name>
    <dbReference type="NCBI Taxonomy" id="90970"/>
    <lineage>
        <taxon>Bacteria</taxon>
        <taxon>Bacillati</taxon>
        <taxon>Bacillota</taxon>
        <taxon>Bacilli</taxon>
        <taxon>Bacillales</taxon>
        <taxon>Alicyclobacillaceae</taxon>
        <taxon>Alicyclobacillus</taxon>
    </lineage>
</organism>
<name>A0A1M6RR57_9BACL</name>
<evidence type="ECO:0000256" key="10">
    <source>
        <dbReference type="SAM" id="MobiDB-lite"/>
    </source>
</evidence>
<evidence type="ECO:0000256" key="8">
    <source>
        <dbReference type="ARBA" id="ARBA00023143"/>
    </source>
</evidence>
<dbReference type="InterPro" id="IPR006182">
    <property type="entry name" value="FliF_N_dom"/>
</dbReference>
<keyword evidence="14" id="KW-0969">Cilium</keyword>
<feature type="transmembrane region" description="Helical" evidence="11">
    <location>
        <begin position="27"/>
        <end position="46"/>
    </location>
</feature>
<feature type="compositionally biased region" description="Polar residues" evidence="10">
    <location>
        <begin position="284"/>
        <end position="307"/>
    </location>
</feature>
<dbReference type="AlphaFoldDB" id="A0A1M6RR57"/>
<dbReference type="PANTHER" id="PTHR30046:SF0">
    <property type="entry name" value="FLAGELLAR M-RING PROTEIN"/>
    <property type="match status" value="1"/>
</dbReference>
<dbReference type="PANTHER" id="PTHR30046">
    <property type="entry name" value="FLAGELLAR M-RING PROTEIN"/>
    <property type="match status" value="1"/>
</dbReference>
<evidence type="ECO:0000256" key="11">
    <source>
        <dbReference type="SAM" id="Phobius"/>
    </source>
</evidence>
<dbReference type="STRING" id="1830138.SAMN05443507_11278"/>
<comment type="similarity">
    <text evidence="3 9">Belongs to the FliF family.</text>
</comment>
<keyword evidence="15" id="KW-1185">Reference proteome</keyword>
<reference evidence="15" key="1">
    <citation type="submission" date="2016-11" db="EMBL/GenBank/DDBJ databases">
        <authorList>
            <person name="Varghese N."/>
            <person name="Submissions S."/>
        </authorList>
    </citation>
    <scope>NUCLEOTIDE SEQUENCE [LARGE SCALE GENOMIC DNA]</scope>
    <source>
        <strain evidence="15">USBA-503</strain>
    </source>
</reference>
<evidence type="ECO:0000256" key="7">
    <source>
        <dbReference type="ARBA" id="ARBA00023136"/>
    </source>
</evidence>
<dbReference type="InterPro" id="IPR013556">
    <property type="entry name" value="Flag_M-ring_C"/>
</dbReference>
<evidence type="ECO:0000256" key="5">
    <source>
        <dbReference type="ARBA" id="ARBA00022692"/>
    </source>
</evidence>
<dbReference type="NCBIfam" id="TIGR00206">
    <property type="entry name" value="fliF"/>
    <property type="match status" value="1"/>
</dbReference>
<keyword evidence="5 11" id="KW-0812">Transmembrane</keyword>
<keyword evidence="8 9" id="KW-0975">Bacterial flagellum</keyword>
<evidence type="ECO:0000313" key="14">
    <source>
        <dbReference type="EMBL" id="SHK34946.1"/>
    </source>
</evidence>
<evidence type="ECO:0000256" key="9">
    <source>
        <dbReference type="PIRNR" id="PIRNR004862"/>
    </source>
</evidence>
<dbReference type="Pfam" id="PF01514">
    <property type="entry name" value="YscJ_FliF"/>
    <property type="match status" value="1"/>
</dbReference>
<evidence type="ECO:0000256" key="3">
    <source>
        <dbReference type="ARBA" id="ARBA00007971"/>
    </source>
</evidence>
<evidence type="ECO:0000256" key="1">
    <source>
        <dbReference type="ARBA" id="ARBA00004117"/>
    </source>
</evidence>
<evidence type="ECO:0000256" key="4">
    <source>
        <dbReference type="ARBA" id="ARBA00022475"/>
    </source>
</evidence>
<proteinExistence type="inferred from homology"/>
<keyword evidence="4" id="KW-1003">Cell membrane</keyword>
<dbReference type="Gene3D" id="3.30.300.30">
    <property type="match status" value="1"/>
</dbReference>
<dbReference type="GO" id="GO:0003774">
    <property type="term" value="F:cytoskeletal motor activity"/>
    <property type="evidence" value="ECO:0007669"/>
    <property type="project" value="InterPro"/>
</dbReference>
<feature type="compositionally biased region" description="Low complexity" evidence="10">
    <location>
        <begin position="329"/>
        <end position="345"/>
    </location>
</feature>
<dbReference type="InterPro" id="IPR000067">
    <property type="entry name" value="FlgMring_FliF"/>
</dbReference>
<evidence type="ECO:0000256" key="2">
    <source>
        <dbReference type="ARBA" id="ARBA00004651"/>
    </source>
</evidence>
<protein>
    <recommendedName>
        <fullName evidence="9">Flagellar M-ring protein</fullName>
    </recommendedName>
</protein>
<comment type="subcellular location">
    <subcellularLocation>
        <location evidence="1 9">Bacterial flagellum basal body</location>
    </subcellularLocation>
    <subcellularLocation>
        <location evidence="2">Cell membrane</location>
        <topology evidence="2">Multi-pass membrane protein</topology>
    </subcellularLocation>
</comment>
<feature type="region of interest" description="Disordered" evidence="10">
    <location>
        <begin position="284"/>
        <end position="345"/>
    </location>
</feature>
<feature type="transmembrane region" description="Helical" evidence="11">
    <location>
        <begin position="428"/>
        <end position="448"/>
    </location>
</feature>
<comment type="function">
    <text evidence="9">The M ring may be actively involved in energy transduction.</text>
</comment>
<dbReference type="GO" id="GO:0005886">
    <property type="term" value="C:plasma membrane"/>
    <property type="evidence" value="ECO:0007669"/>
    <property type="project" value="UniProtKB-SubCell"/>
</dbReference>